<evidence type="ECO:0000256" key="1">
    <source>
        <dbReference type="SAM" id="SignalP"/>
    </source>
</evidence>
<gene>
    <name evidence="2" type="ORF">GTQ38_00555</name>
</gene>
<protein>
    <submittedName>
        <fullName evidence="2">SusD/RagB family nutrient-binding outer membrane lipoprotein</fullName>
    </submittedName>
</protein>
<dbReference type="RefSeq" id="WP_161433281.1">
    <property type="nucleotide sequence ID" value="NZ_WXYO01000001.1"/>
</dbReference>
<reference evidence="2 3" key="1">
    <citation type="submission" date="2020-01" db="EMBL/GenBank/DDBJ databases">
        <title>Bacteria diversity of Porities sp.</title>
        <authorList>
            <person name="Wang G."/>
        </authorList>
    </citation>
    <scope>NUCLEOTIDE SEQUENCE [LARGE SCALE GENOMIC DNA]</scope>
    <source>
        <strain evidence="2 3">R33</strain>
    </source>
</reference>
<keyword evidence="3" id="KW-1185">Reference proteome</keyword>
<comment type="caution">
    <text evidence="2">The sequence shown here is derived from an EMBL/GenBank/DDBJ whole genome shotgun (WGS) entry which is preliminary data.</text>
</comment>
<organism evidence="2 3">
    <name type="scientific">Poritiphilus flavus</name>
    <dbReference type="NCBI Taxonomy" id="2697053"/>
    <lineage>
        <taxon>Bacteria</taxon>
        <taxon>Pseudomonadati</taxon>
        <taxon>Bacteroidota</taxon>
        <taxon>Flavobacteriia</taxon>
        <taxon>Flavobacteriales</taxon>
        <taxon>Flavobacteriaceae</taxon>
        <taxon>Poritiphilus</taxon>
    </lineage>
</organism>
<keyword evidence="1" id="KW-0732">Signal</keyword>
<name>A0A6L9E749_9FLAO</name>
<dbReference type="Gene3D" id="1.25.40.390">
    <property type="match status" value="1"/>
</dbReference>
<proteinExistence type="predicted"/>
<evidence type="ECO:0000313" key="3">
    <source>
        <dbReference type="Proteomes" id="UP000475249"/>
    </source>
</evidence>
<dbReference type="SUPFAM" id="SSF48452">
    <property type="entry name" value="TPR-like"/>
    <property type="match status" value="1"/>
</dbReference>
<dbReference type="Proteomes" id="UP000475249">
    <property type="component" value="Unassembled WGS sequence"/>
</dbReference>
<sequence>MMKSLLTRLVLGAFFLAALSTCTDDFTEINTDPKNFTEAAVTAAEYPLFVRSALYTPHYMPWNQGAGDSRRDGRGAFQLGHSLFPDIYANYFATTAAFFGSDQFELVGRWLNGAYLWFYGQAAPNIKFAEDGAADLGFELENAMMKVWRVYAYHRMTDLWGPIPYSNFGNLESVVPYDSQEAIYADFFTTLDEAVAVLKANAGGTSFLGSNDIIYGGDVDSWQRFASSLRLRLALRVKYADPSRSQTEAEKAVADGVMLANSDNAFIPTNNEFRNHYNTITQWGEFRMSADMESVLKGYQDPRVASFFAEAAEPDATDDPAGVTFNFEGMRNGQTTADKQGTPFNNIASNMAATYTTADVPGLNWPVLRASEVFLLRAEGAIEGWAMGGSAQELYEQGIAASHEELGYPGTDLSGNDYVTSPNVPAALDGTTAAVSTVPVAFDAGGTLERQLEQIITQKWIALYPDSEEAYAERRRTGYPVLYDRLNTINPNIAVDEIPRRMPYVSSEYSTNGSAVEDAVSNLLGGPDNGTTRLWWDKK</sequence>
<dbReference type="EMBL" id="WXYO01000001">
    <property type="protein sequence ID" value="NAS10471.1"/>
    <property type="molecule type" value="Genomic_DNA"/>
</dbReference>
<dbReference type="Pfam" id="PF12741">
    <property type="entry name" value="SusD-like"/>
    <property type="match status" value="1"/>
</dbReference>
<dbReference type="InterPro" id="IPR011990">
    <property type="entry name" value="TPR-like_helical_dom_sf"/>
</dbReference>
<accession>A0A6L9E749</accession>
<dbReference type="InterPro" id="IPR024302">
    <property type="entry name" value="SusD-like"/>
</dbReference>
<evidence type="ECO:0000313" key="2">
    <source>
        <dbReference type="EMBL" id="NAS10471.1"/>
    </source>
</evidence>
<dbReference type="AlphaFoldDB" id="A0A6L9E749"/>
<feature type="chain" id="PRO_5026768223" evidence="1">
    <location>
        <begin position="24"/>
        <end position="539"/>
    </location>
</feature>
<keyword evidence="2" id="KW-0449">Lipoprotein</keyword>
<feature type="signal peptide" evidence="1">
    <location>
        <begin position="1"/>
        <end position="23"/>
    </location>
</feature>